<feature type="transmembrane region" description="Helical" evidence="1">
    <location>
        <begin position="6"/>
        <end position="25"/>
    </location>
</feature>
<evidence type="ECO:0000313" key="2">
    <source>
        <dbReference type="EMBL" id="AIY82667.1"/>
    </source>
</evidence>
<protein>
    <submittedName>
        <fullName evidence="2">Uncharacterized protein</fullName>
    </submittedName>
</protein>
<evidence type="ECO:0000313" key="3">
    <source>
        <dbReference type="Proteomes" id="UP000030635"/>
    </source>
</evidence>
<dbReference type="HOGENOM" id="CLU_1445294_0_0_9"/>
<keyword evidence="3" id="KW-1185">Reference proteome</keyword>
<accession>A0A0A7FST6</accession>
<sequence length="187" mass="21992">MRKYWLILMVGVFLFISIGINVNYISKQNDRKSDFLARVYGGLQNITILLDPETKYENIESIKNAKSEIQRLCDETFYYHNYVDDDLYWNKMYFYQLVFTFSSGSGNLDGLHISGILEDGIISDAEKNYLKALYNDFNSLINEMKEKNSNQVDLSSSIEQINKYFNTFFFKWNTRSADTPFKMLTNQ</sequence>
<organism evidence="2 3">
    <name type="scientific">Clostridium baratii str. Sullivan</name>
    <dbReference type="NCBI Taxonomy" id="1415775"/>
    <lineage>
        <taxon>Bacteria</taxon>
        <taxon>Bacillati</taxon>
        <taxon>Bacillota</taxon>
        <taxon>Clostridia</taxon>
        <taxon>Eubacteriales</taxon>
        <taxon>Clostridiaceae</taxon>
        <taxon>Clostridium</taxon>
    </lineage>
</organism>
<proteinExistence type="predicted"/>
<dbReference type="Proteomes" id="UP000030635">
    <property type="component" value="Chromosome"/>
</dbReference>
<reference evidence="2 3" key="1">
    <citation type="journal article" date="2015" name="Infect. Genet. Evol.">
        <title>Genomic sequences of six botulinum neurotoxin-producing strains representing three clostridial species illustrate the mobility and diversity of botulinum neurotoxin genes.</title>
        <authorList>
            <person name="Smith T.J."/>
            <person name="Hill K.K."/>
            <person name="Xie G."/>
            <person name="Foley B.T."/>
            <person name="Williamson C.H."/>
            <person name="Foster J.T."/>
            <person name="Johnson S.L."/>
            <person name="Chertkov O."/>
            <person name="Teshima H."/>
            <person name="Gibbons H.S."/>
            <person name="Johnsky L.A."/>
            <person name="Karavis M.A."/>
            <person name="Smith L.A."/>
        </authorList>
    </citation>
    <scope>NUCLEOTIDE SEQUENCE [LARGE SCALE GENOMIC DNA]</scope>
    <source>
        <strain evidence="2">Sullivan</strain>
    </source>
</reference>
<dbReference type="OrthoDB" id="9874119at2"/>
<dbReference type="EMBL" id="CP006905">
    <property type="protein sequence ID" value="AIY82667.1"/>
    <property type="molecule type" value="Genomic_DNA"/>
</dbReference>
<dbReference type="AlphaFoldDB" id="A0A0A7FST6"/>
<dbReference type="KEGG" id="cbv:U729_2448"/>
<dbReference type="RefSeq" id="WP_039315418.1">
    <property type="nucleotide sequence ID" value="NZ_CP006905.1"/>
</dbReference>
<keyword evidence="1" id="KW-0472">Membrane</keyword>
<keyword evidence="1" id="KW-0812">Transmembrane</keyword>
<keyword evidence="1" id="KW-1133">Transmembrane helix</keyword>
<gene>
    <name evidence="2" type="ORF">U729_2448</name>
</gene>
<name>A0A0A7FST6_9CLOT</name>
<evidence type="ECO:0000256" key="1">
    <source>
        <dbReference type="SAM" id="Phobius"/>
    </source>
</evidence>